<dbReference type="Proteomes" id="UP000033220">
    <property type="component" value="Chromosome DSM 122"/>
</dbReference>
<reference evidence="2 3" key="1">
    <citation type="submission" date="2012-02" db="EMBL/GenBank/DDBJ databases">
        <title>Shotgun genome sequence of Phaeospirillum photometricum DSM 122.</title>
        <authorList>
            <person name="Duquesne K."/>
            <person name="Sturgis J."/>
        </authorList>
    </citation>
    <scope>NUCLEOTIDE SEQUENCE [LARGE SCALE GENOMIC DNA]</scope>
    <source>
        <strain evidence="3">DSM122</strain>
    </source>
</reference>
<feature type="compositionally biased region" description="Basic and acidic residues" evidence="1">
    <location>
        <begin position="1"/>
        <end position="21"/>
    </location>
</feature>
<evidence type="ECO:0000313" key="2">
    <source>
        <dbReference type="EMBL" id="CCG08404.1"/>
    </source>
</evidence>
<keyword evidence="3" id="KW-1185">Reference proteome</keyword>
<proteinExistence type="predicted"/>
<accession>H6SK89</accession>
<organism evidence="2 3">
    <name type="scientific">Pararhodospirillum photometricum DSM 122</name>
    <dbReference type="NCBI Taxonomy" id="1150469"/>
    <lineage>
        <taxon>Bacteria</taxon>
        <taxon>Pseudomonadati</taxon>
        <taxon>Pseudomonadota</taxon>
        <taxon>Alphaproteobacteria</taxon>
        <taxon>Rhodospirillales</taxon>
        <taxon>Rhodospirillaceae</taxon>
        <taxon>Pararhodospirillum</taxon>
    </lineage>
</organism>
<sequence length="46" mass="5030">MWDFPRPGERPHYGRCPEGKKPGLFSLGDEGGWGGRASPAFQRALG</sequence>
<evidence type="ECO:0000313" key="3">
    <source>
        <dbReference type="Proteomes" id="UP000033220"/>
    </source>
</evidence>
<dbReference type="AlphaFoldDB" id="H6SK89"/>
<dbReference type="HOGENOM" id="CLU_3188363_0_0_5"/>
<name>H6SK89_PARPM</name>
<feature type="region of interest" description="Disordered" evidence="1">
    <location>
        <begin position="1"/>
        <end position="46"/>
    </location>
</feature>
<evidence type="ECO:0000256" key="1">
    <source>
        <dbReference type="SAM" id="MobiDB-lite"/>
    </source>
</evidence>
<gene>
    <name evidence="2" type="ORF">RSPPHO_01778</name>
</gene>
<protein>
    <submittedName>
        <fullName evidence="2">Uncharacterized protein</fullName>
    </submittedName>
</protein>
<dbReference type="KEGG" id="rpm:RSPPHO_01778"/>
<dbReference type="EMBL" id="HE663493">
    <property type="protein sequence ID" value="CCG08404.1"/>
    <property type="molecule type" value="Genomic_DNA"/>
</dbReference>